<keyword evidence="5 10" id="KW-0297">G-protein coupled receptor</keyword>
<keyword evidence="9 10" id="KW-0807">Transducer</keyword>
<evidence type="ECO:0000256" key="9">
    <source>
        <dbReference type="ARBA" id="ARBA00023224"/>
    </source>
</evidence>
<evidence type="ECO:0000259" key="13">
    <source>
        <dbReference type="PROSITE" id="PS50262"/>
    </source>
</evidence>
<evidence type="ECO:0000313" key="15">
    <source>
        <dbReference type="Proteomes" id="UP000838412"/>
    </source>
</evidence>
<dbReference type="PROSITE" id="PS00237">
    <property type="entry name" value="G_PROTEIN_RECEP_F1_1"/>
    <property type="match status" value="1"/>
</dbReference>
<dbReference type="PANTHER" id="PTHR24248">
    <property type="entry name" value="ADRENERGIC RECEPTOR-RELATED G-PROTEIN COUPLED RECEPTOR"/>
    <property type="match status" value="1"/>
</dbReference>
<protein>
    <submittedName>
        <fullName evidence="14">ADRA2A protein</fullName>
    </submittedName>
</protein>
<dbReference type="GO" id="GO:0004935">
    <property type="term" value="F:adrenergic receptor activity"/>
    <property type="evidence" value="ECO:0007669"/>
    <property type="project" value="InterPro"/>
</dbReference>
<dbReference type="AlphaFoldDB" id="A0A8K0AE88"/>
<feature type="compositionally biased region" description="Polar residues" evidence="11">
    <location>
        <begin position="243"/>
        <end position="252"/>
    </location>
</feature>
<feature type="transmembrane region" description="Helical" evidence="12">
    <location>
        <begin position="79"/>
        <end position="99"/>
    </location>
</feature>
<evidence type="ECO:0000256" key="5">
    <source>
        <dbReference type="ARBA" id="ARBA00023040"/>
    </source>
</evidence>
<feature type="transmembrane region" description="Helical" evidence="12">
    <location>
        <begin position="42"/>
        <end position="67"/>
    </location>
</feature>
<dbReference type="InterPro" id="IPR002233">
    <property type="entry name" value="ADR_fam"/>
</dbReference>
<dbReference type="PRINTS" id="PR00237">
    <property type="entry name" value="GPCRRHODOPSN"/>
</dbReference>
<evidence type="ECO:0000256" key="6">
    <source>
        <dbReference type="ARBA" id="ARBA00023136"/>
    </source>
</evidence>
<evidence type="ECO:0000256" key="7">
    <source>
        <dbReference type="ARBA" id="ARBA00023170"/>
    </source>
</evidence>
<comment type="subcellular location">
    <subcellularLocation>
        <location evidence="1">Cell membrane</location>
        <topology evidence="1">Multi-pass membrane protein</topology>
    </subcellularLocation>
</comment>
<name>A0A8K0AE88_BRALA</name>
<reference evidence="14" key="1">
    <citation type="submission" date="2022-01" db="EMBL/GenBank/DDBJ databases">
        <authorList>
            <person name="Braso-Vives M."/>
        </authorList>
    </citation>
    <scope>NUCLEOTIDE SEQUENCE</scope>
</reference>
<dbReference type="SUPFAM" id="SSF81321">
    <property type="entry name" value="Family A G protein-coupled receptor-like"/>
    <property type="match status" value="1"/>
</dbReference>
<evidence type="ECO:0000256" key="2">
    <source>
        <dbReference type="ARBA" id="ARBA00022475"/>
    </source>
</evidence>
<feature type="region of interest" description="Disordered" evidence="11">
    <location>
        <begin position="239"/>
        <end position="286"/>
    </location>
</feature>
<comment type="similarity">
    <text evidence="10">Belongs to the G-protein coupled receptor 1 family.</text>
</comment>
<feature type="domain" description="G-protein coupled receptors family 1 profile" evidence="13">
    <location>
        <begin position="59"/>
        <end position="432"/>
    </location>
</feature>
<dbReference type="InterPro" id="IPR000276">
    <property type="entry name" value="GPCR_Rhodpsn"/>
</dbReference>
<dbReference type="SMART" id="SM01381">
    <property type="entry name" value="7TM_GPCR_Srsx"/>
    <property type="match status" value="1"/>
</dbReference>
<dbReference type="PROSITE" id="PS50262">
    <property type="entry name" value="G_PROTEIN_RECEP_F1_2"/>
    <property type="match status" value="1"/>
</dbReference>
<keyword evidence="3 10" id="KW-0812">Transmembrane</keyword>
<dbReference type="Gene3D" id="1.20.1070.10">
    <property type="entry name" value="Rhodopsin 7-helix transmembrane proteins"/>
    <property type="match status" value="1"/>
</dbReference>
<feature type="transmembrane region" description="Helical" evidence="12">
    <location>
        <begin position="119"/>
        <end position="138"/>
    </location>
</feature>
<accession>A0A8K0AE88</accession>
<evidence type="ECO:0000256" key="12">
    <source>
        <dbReference type="SAM" id="Phobius"/>
    </source>
</evidence>
<keyword evidence="8" id="KW-0325">Glycoprotein</keyword>
<feature type="transmembrane region" description="Helical" evidence="12">
    <location>
        <begin position="159"/>
        <end position="182"/>
    </location>
</feature>
<dbReference type="EMBL" id="OV696694">
    <property type="protein sequence ID" value="CAH1274339.1"/>
    <property type="molecule type" value="Genomic_DNA"/>
</dbReference>
<feature type="region of interest" description="Disordered" evidence="11">
    <location>
        <begin position="303"/>
        <end position="350"/>
    </location>
</feature>
<feature type="transmembrane region" description="Helical" evidence="12">
    <location>
        <begin position="413"/>
        <end position="435"/>
    </location>
</feature>
<evidence type="ECO:0000256" key="4">
    <source>
        <dbReference type="ARBA" id="ARBA00022989"/>
    </source>
</evidence>
<feature type="compositionally biased region" description="Basic and acidic residues" evidence="11">
    <location>
        <begin position="259"/>
        <end position="277"/>
    </location>
</feature>
<keyword evidence="7 10" id="KW-0675">Receptor</keyword>
<evidence type="ECO:0000256" key="8">
    <source>
        <dbReference type="ARBA" id="ARBA00023180"/>
    </source>
</evidence>
<dbReference type="PRINTS" id="PR01103">
    <property type="entry name" value="ADRENERGICR"/>
</dbReference>
<organism evidence="14 15">
    <name type="scientific">Branchiostoma lanceolatum</name>
    <name type="common">Common lancelet</name>
    <name type="synonym">Amphioxus lanceolatum</name>
    <dbReference type="NCBI Taxonomy" id="7740"/>
    <lineage>
        <taxon>Eukaryota</taxon>
        <taxon>Metazoa</taxon>
        <taxon>Chordata</taxon>
        <taxon>Cephalochordata</taxon>
        <taxon>Leptocardii</taxon>
        <taxon>Amphioxiformes</taxon>
        <taxon>Branchiostomatidae</taxon>
        <taxon>Branchiostoma</taxon>
    </lineage>
</organism>
<evidence type="ECO:0000313" key="14">
    <source>
        <dbReference type="EMBL" id="CAH1274339.1"/>
    </source>
</evidence>
<evidence type="ECO:0000256" key="3">
    <source>
        <dbReference type="ARBA" id="ARBA00022692"/>
    </source>
</evidence>
<evidence type="ECO:0000256" key="11">
    <source>
        <dbReference type="SAM" id="MobiDB-lite"/>
    </source>
</evidence>
<gene>
    <name evidence="14" type="primary">ADRA2A</name>
    <name evidence="14" type="ORF">BLAG_LOCUS25392</name>
</gene>
<evidence type="ECO:0000256" key="10">
    <source>
        <dbReference type="RuleBase" id="RU000688"/>
    </source>
</evidence>
<keyword evidence="6 12" id="KW-0472">Membrane</keyword>
<feature type="transmembrane region" description="Helical" evidence="12">
    <location>
        <begin position="202"/>
        <end position="229"/>
    </location>
</feature>
<dbReference type="OrthoDB" id="5975661at2759"/>
<dbReference type="GO" id="GO:0005886">
    <property type="term" value="C:plasma membrane"/>
    <property type="evidence" value="ECO:0007669"/>
    <property type="project" value="UniProtKB-SubCell"/>
</dbReference>
<dbReference type="Proteomes" id="UP000838412">
    <property type="component" value="Chromosome 9"/>
</dbReference>
<dbReference type="InterPro" id="IPR017452">
    <property type="entry name" value="GPCR_Rhodpsn_7TM"/>
</dbReference>
<keyword evidence="4 12" id="KW-1133">Transmembrane helix</keyword>
<keyword evidence="15" id="KW-1185">Reference proteome</keyword>
<dbReference type="PANTHER" id="PTHR24248:SF174">
    <property type="entry name" value="TYRAMINE_OCTOPAMINE RECEPTOR"/>
    <property type="match status" value="1"/>
</dbReference>
<evidence type="ECO:0000256" key="1">
    <source>
        <dbReference type="ARBA" id="ARBA00004651"/>
    </source>
</evidence>
<dbReference type="Pfam" id="PF00001">
    <property type="entry name" value="7tm_1"/>
    <property type="match status" value="1"/>
</dbReference>
<keyword evidence="2" id="KW-1003">Cell membrane</keyword>
<feature type="transmembrane region" description="Helical" evidence="12">
    <location>
        <begin position="377"/>
        <end position="401"/>
    </location>
</feature>
<sequence length="461" mass="51612">MRSDPNVDFVMLFNGTNSSVSTNDTMPVDPYGEPEEVSRVKLWVMSVLMAMVMLVILIGNTLVVVAVLKVRVLQTIQNYYLVSLAASDLMVGGLIMPLALMNELMGYWSLGRTMCDIHVTLDIFACTASILNLCAIGLDRHFAITKAVEYTATKTTKHALGGIAMVWTASTIICLPPLLGWGTDSFQPGLYPRCDYNDKISYVLYSTVGSFFGPLPIMLVVYTRIFIAARSRIRNLRKRSGDTMPTTNVQHQEVTEPAADGKEVQTRRNEGKGKEPLKATNQETTPGVLLYPERLTAVYSKHTLNSGKPTDETVPQRLHDPSKATKPSRPADLGDRHRGAPSTGIDAVRSHLPKEDPILQNVRERRWKMMQAKERRLTVVICIVTGAFVICWCPFFAAYVMRTVHETLVSPTLFRGFVWLGYCNSALNPIIYSLLNTDFRQAFQQVLIRKLNTQSRGVRRY</sequence>
<proteinExistence type="inferred from homology"/>